<dbReference type="PROSITE" id="PS50931">
    <property type="entry name" value="HTH_LYSR"/>
    <property type="match status" value="1"/>
</dbReference>
<protein>
    <submittedName>
        <fullName evidence="6">LysR family transcriptional regulator</fullName>
    </submittedName>
</protein>
<dbReference type="InterPro" id="IPR000847">
    <property type="entry name" value="LysR_HTH_N"/>
</dbReference>
<dbReference type="SUPFAM" id="SSF46785">
    <property type="entry name" value="Winged helix' DNA-binding domain"/>
    <property type="match status" value="1"/>
</dbReference>
<dbReference type="Proteomes" id="UP000479293">
    <property type="component" value="Unassembled WGS sequence"/>
</dbReference>
<dbReference type="GO" id="GO:0000976">
    <property type="term" value="F:transcription cis-regulatory region binding"/>
    <property type="evidence" value="ECO:0007669"/>
    <property type="project" value="TreeGrafter"/>
</dbReference>
<proteinExistence type="inferred from homology"/>
<dbReference type="CDD" id="cd08420">
    <property type="entry name" value="PBP2_CysL_like"/>
    <property type="match status" value="1"/>
</dbReference>
<dbReference type="Gene3D" id="3.40.190.290">
    <property type="match status" value="1"/>
</dbReference>
<reference evidence="6 7" key="1">
    <citation type="submission" date="2019-10" db="EMBL/GenBank/DDBJ databases">
        <title>Draft Genome Sequence of Cytophagaceae sp. SJW1-29.</title>
        <authorList>
            <person name="Choi A."/>
        </authorList>
    </citation>
    <scope>NUCLEOTIDE SEQUENCE [LARGE SCALE GENOMIC DNA]</scope>
    <source>
        <strain evidence="6 7">SJW1-29</strain>
    </source>
</reference>
<evidence type="ECO:0000256" key="4">
    <source>
        <dbReference type="ARBA" id="ARBA00023163"/>
    </source>
</evidence>
<evidence type="ECO:0000313" key="6">
    <source>
        <dbReference type="EMBL" id="MPR32256.1"/>
    </source>
</evidence>
<keyword evidence="2" id="KW-0805">Transcription regulation</keyword>
<dbReference type="PANTHER" id="PTHR30126:SF39">
    <property type="entry name" value="HTH-TYPE TRANSCRIPTIONAL REGULATOR CYSL"/>
    <property type="match status" value="1"/>
</dbReference>
<dbReference type="InterPro" id="IPR036390">
    <property type="entry name" value="WH_DNA-bd_sf"/>
</dbReference>
<dbReference type="FunFam" id="1.10.10.10:FF:000001">
    <property type="entry name" value="LysR family transcriptional regulator"/>
    <property type="match status" value="1"/>
</dbReference>
<keyword evidence="4" id="KW-0804">Transcription</keyword>
<keyword evidence="3" id="KW-0238">DNA-binding</keyword>
<dbReference type="Pfam" id="PF03466">
    <property type="entry name" value="LysR_substrate"/>
    <property type="match status" value="1"/>
</dbReference>
<dbReference type="Gene3D" id="1.10.10.10">
    <property type="entry name" value="Winged helix-like DNA-binding domain superfamily/Winged helix DNA-binding domain"/>
    <property type="match status" value="1"/>
</dbReference>
<sequence length="298" mass="33648">MLDFRLLVFYTVAKKLSFTKAAAELFITQPAVSRHIQELEQQVGMALFERSGKQISLTPAGEVALRHAEIIQANYRQLEYDLNALKGKRAGGLHIGASSTVAQYVLPPVLAHFHEKYADVAISLISGNTEHIEQALLNKDIEVGIVEGRTHLHELHYEPFLEDEIVLIAKVDHPLAQRDEVTLEELKTYPMVLRERGSGTLEVIEYALKEQGIKLADLNVAMYLGSTESIKSYLFHSNGLAFISVYAVENELRSGTIRIIDVKDLTISRFLYTIQRQGDTEPLADSFLRFARRYYNQS</sequence>
<evidence type="ECO:0000259" key="5">
    <source>
        <dbReference type="PROSITE" id="PS50931"/>
    </source>
</evidence>
<keyword evidence="7" id="KW-1185">Reference proteome</keyword>
<evidence type="ECO:0000313" key="7">
    <source>
        <dbReference type="Proteomes" id="UP000479293"/>
    </source>
</evidence>
<name>A0A7C9B9Y5_9BACT</name>
<gene>
    <name evidence="6" type="ORF">GBK04_02560</name>
</gene>
<organism evidence="6 7">
    <name type="scientific">Salmonirosea aquatica</name>
    <dbReference type="NCBI Taxonomy" id="2654236"/>
    <lineage>
        <taxon>Bacteria</taxon>
        <taxon>Pseudomonadati</taxon>
        <taxon>Bacteroidota</taxon>
        <taxon>Cytophagia</taxon>
        <taxon>Cytophagales</taxon>
        <taxon>Spirosomataceae</taxon>
        <taxon>Salmonirosea</taxon>
    </lineage>
</organism>
<dbReference type="InterPro" id="IPR036388">
    <property type="entry name" value="WH-like_DNA-bd_sf"/>
</dbReference>
<feature type="domain" description="HTH lysR-type" evidence="5">
    <location>
        <begin position="1"/>
        <end position="58"/>
    </location>
</feature>
<dbReference type="GO" id="GO:0003700">
    <property type="term" value="F:DNA-binding transcription factor activity"/>
    <property type="evidence" value="ECO:0007669"/>
    <property type="project" value="InterPro"/>
</dbReference>
<evidence type="ECO:0000256" key="1">
    <source>
        <dbReference type="ARBA" id="ARBA00009437"/>
    </source>
</evidence>
<dbReference type="PRINTS" id="PR00039">
    <property type="entry name" value="HTHLYSR"/>
</dbReference>
<dbReference type="AlphaFoldDB" id="A0A7C9B9Y5"/>
<dbReference type="Pfam" id="PF00126">
    <property type="entry name" value="HTH_1"/>
    <property type="match status" value="1"/>
</dbReference>
<dbReference type="InterPro" id="IPR005119">
    <property type="entry name" value="LysR_subst-bd"/>
</dbReference>
<comment type="caution">
    <text evidence="6">The sequence shown here is derived from an EMBL/GenBank/DDBJ whole genome shotgun (WGS) entry which is preliminary data.</text>
</comment>
<dbReference type="RefSeq" id="WP_152756579.1">
    <property type="nucleotide sequence ID" value="NZ_WHLY01000002.1"/>
</dbReference>
<dbReference type="EMBL" id="WHLY01000002">
    <property type="protein sequence ID" value="MPR32256.1"/>
    <property type="molecule type" value="Genomic_DNA"/>
</dbReference>
<dbReference type="SUPFAM" id="SSF53850">
    <property type="entry name" value="Periplasmic binding protein-like II"/>
    <property type="match status" value="1"/>
</dbReference>
<evidence type="ECO:0000256" key="3">
    <source>
        <dbReference type="ARBA" id="ARBA00023125"/>
    </source>
</evidence>
<accession>A0A7C9B9Y5</accession>
<comment type="similarity">
    <text evidence="1">Belongs to the LysR transcriptional regulatory family.</text>
</comment>
<evidence type="ECO:0000256" key="2">
    <source>
        <dbReference type="ARBA" id="ARBA00023015"/>
    </source>
</evidence>
<dbReference type="PANTHER" id="PTHR30126">
    <property type="entry name" value="HTH-TYPE TRANSCRIPTIONAL REGULATOR"/>
    <property type="match status" value="1"/>
</dbReference>